<dbReference type="AlphaFoldDB" id="A0A5C5V381"/>
<dbReference type="CDD" id="cd07100">
    <property type="entry name" value="ALDH_SSADH1_GabD1"/>
    <property type="match status" value="1"/>
</dbReference>
<dbReference type="FunFam" id="3.40.309.10:FF:000009">
    <property type="entry name" value="Aldehyde dehydrogenase A"/>
    <property type="match status" value="1"/>
</dbReference>
<evidence type="ECO:0000256" key="1">
    <source>
        <dbReference type="ARBA" id="ARBA00009986"/>
    </source>
</evidence>
<evidence type="ECO:0000313" key="6">
    <source>
        <dbReference type="Proteomes" id="UP000316714"/>
    </source>
</evidence>
<dbReference type="InterPro" id="IPR016161">
    <property type="entry name" value="Ald_DH/histidinol_DH"/>
</dbReference>
<evidence type="ECO:0000256" key="3">
    <source>
        <dbReference type="ARBA" id="ARBA00023002"/>
    </source>
</evidence>
<dbReference type="SUPFAM" id="SSF53720">
    <property type="entry name" value="ALDH-like"/>
    <property type="match status" value="1"/>
</dbReference>
<dbReference type="InterPro" id="IPR016163">
    <property type="entry name" value="Ald_DH_C"/>
</dbReference>
<feature type="domain" description="Aldehyde dehydrogenase" evidence="4">
    <location>
        <begin position="8"/>
        <end position="456"/>
    </location>
</feature>
<comment type="caution">
    <text evidence="5">The sequence shown here is derived from an EMBL/GenBank/DDBJ whole genome shotgun (WGS) entry which is preliminary data.</text>
</comment>
<comment type="similarity">
    <text evidence="1">Belongs to the aldehyde dehydrogenase family.</text>
</comment>
<protein>
    <submittedName>
        <fullName evidence="5">Succinate-semialdehyde dehydrogenase [NADP(+)] 1</fullName>
        <ecNumber evidence="5">1.2.1.79</ecNumber>
    </submittedName>
</protein>
<dbReference type="PANTHER" id="PTHR43217:SF2">
    <property type="entry name" value="SUCCINATE-SEMIALDEHYDE DEHYDROGENASE [NADP(+)]"/>
    <property type="match status" value="1"/>
</dbReference>
<dbReference type="FunFam" id="3.40.605.10:FF:000012">
    <property type="entry name" value="NAD-dependent succinate-semialdehyde dehydrogenase"/>
    <property type="match status" value="1"/>
</dbReference>
<name>A0A5C5V381_9BACT</name>
<dbReference type="InterPro" id="IPR047110">
    <property type="entry name" value="GABD/Sad-like"/>
</dbReference>
<dbReference type="PANTHER" id="PTHR43217">
    <property type="entry name" value="SUCCINATE SEMIALDEHYDE DEHYDROGENASE [NAD(P)+] SAD"/>
    <property type="match status" value="1"/>
</dbReference>
<dbReference type="EMBL" id="SIHJ01000003">
    <property type="protein sequence ID" value="TWT32175.1"/>
    <property type="molecule type" value="Genomic_DNA"/>
</dbReference>
<dbReference type="Pfam" id="PF00171">
    <property type="entry name" value="Aldedh"/>
    <property type="match status" value="1"/>
</dbReference>
<dbReference type="InterPro" id="IPR016162">
    <property type="entry name" value="Ald_DH_N"/>
</dbReference>
<evidence type="ECO:0000256" key="2">
    <source>
        <dbReference type="ARBA" id="ARBA00022857"/>
    </source>
</evidence>
<dbReference type="GO" id="GO:0036243">
    <property type="term" value="F:succinate-semialdehyde dehydrogenase (NADP+) activity"/>
    <property type="evidence" value="ECO:0007669"/>
    <property type="project" value="UniProtKB-EC"/>
</dbReference>
<organism evidence="5 6">
    <name type="scientific">Posidoniimonas corsicana</name>
    <dbReference type="NCBI Taxonomy" id="1938618"/>
    <lineage>
        <taxon>Bacteria</taxon>
        <taxon>Pseudomonadati</taxon>
        <taxon>Planctomycetota</taxon>
        <taxon>Planctomycetia</taxon>
        <taxon>Pirellulales</taxon>
        <taxon>Lacipirellulaceae</taxon>
        <taxon>Posidoniimonas</taxon>
    </lineage>
</organism>
<dbReference type="InterPro" id="IPR015590">
    <property type="entry name" value="Aldehyde_DH_dom"/>
</dbReference>
<evidence type="ECO:0000313" key="5">
    <source>
        <dbReference type="EMBL" id="TWT32175.1"/>
    </source>
</evidence>
<proteinExistence type="inferred from homology"/>
<keyword evidence="2" id="KW-0521">NADP</keyword>
<dbReference type="OrthoDB" id="4503395at2"/>
<dbReference type="Gene3D" id="3.40.309.10">
    <property type="entry name" value="Aldehyde Dehydrogenase, Chain A, domain 2"/>
    <property type="match status" value="1"/>
</dbReference>
<reference evidence="5 6" key="1">
    <citation type="submission" date="2019-02" db="EMBL/GenBank/DDBJ databases">
        <title>Deep-cultivation of Planctomycetes and their phenomic and genomic characterization uncovers novel biology.</title>
        <authorList>
            <person name="Wiegand S."/>
            <person name="Jogler M."/>
            <person name="Boedeker C."/>
            <person name="Pinto D."/>
            <person name="Vollmers J."/>
            <person name="Rivas-Marin E."/>
            <person name="Kohn T."/>
            <person name="Peeters S.H."/>
            <person name="Heuer A."/>
            <person name="Rast P."/>
            <person name="Oberbeckmann S."/>
            <person name="Bunk B."/>
            <person name="Jeske O."/>
            <person name="Meyerdierks A."/>
            <person name="Storesund J.E."/>
            <person name="Kallscheuer N."/>
            <person name="Luecker S."/>
            <person name="Lage O.M."/>
            <person name="Pohl T."/>
            <person name="Merkel B.J."/>
            <person name="Hornburger P."/>
            <person name="Mueller R.-W."/>
            <person name="Bruemmer F."/>
            <person name="Labrenz M."/>
            <person name="Spormann A.M."/>
            <person name="Op Den Camp H."/>
            <person name="Overmann J."/>
            <person name="Amann R."/>
            <person name="Jetten M.S.M."/>
            <person name="Mascher T."/>
            <person name="Medema M.H."/>
            <person name="Devos D.P."/>
            <person name="Kaster A.-K."/>
            <person name="Ovreas L."/>
            <person name="Rohde M."/>
            <person name="Galperin M.Y."/>
            <person name="Jogler C."/>
        </authorList>
    </citation>
    <scope>NUCLEOTIDE SEQUENCE [LARGE SCALE GENOMIC DNA]</scope>
    <source>
        <strain evidence="5 6">KOR34</strain>
    </source>
</reference>
<evidence type="ECO:0000259" key="4">
    <source>
        <dbReference type="Pfam" id="PF00171"/>
    </source>
</evidence>
<dbReference type="InterPro" id="IPR044148">
    <property type="entry name" value="ALDH_GabD1-like"/>
</dbReference>
<accession>A0A5C5V381</accession>
<dbReference type="InterPro" id="IPR016160">
    <property type="entry name" value="Ald_DH_CS_CYS"/>
</dbReference>
<keyword evidence="3 5" id="KW-0560">Oxidoreductase</keyword>
<dbReference type="RefSeq" id="WP_146567329.1">
    <property type="nucleotide sequence ID" value="NZ_SIHJ01000003.1"/>
</dbReference>
<dbReference type="EC" id="1.2.1.79" evidence="5"/>
<dbReference type="Gene3D" id="3.40.605.10">
    <property type="entry name" value="Aldehyde Dehydrogenase, Chain A, domain 1"/>
    <property type="match status" value="1"/>
</dbReference>
<dbReference type="PROSITE" id="PS00070">
    <property type="entry name" value="ALDEHYDE_DEHYDR_CYS"/>
    <property type="match status" value="1"/>
</dbReference>
<gene>
    <name evidence="5" type="primary">gabD1</name>
    <name evidence="5" type="ORF">KOR34_39360</name>
</gene>
<dbReference type="GO" id="GO:0004030">
    <property type="term" value="F:aldehyde dehydrogenase [NAD(P)+] activity"/>
    <property type="evidence" value="ECO:0007669"/>
    <property type="project" value="InterPro"/>
</dbReference>
<dbReference type="GO" id="GO:0004777">
    <property type="term" value="F:succinate-semialdehyde dehydrogenase (NAD+) activity"/>
    <property type="evidence" value="ECO:0007669"/>
    <property type="project" value="TreeGrafter"/>
</dbReference>
<sequence length="467" mass="50673">MAATATAASPTLKSVNPYNGEVLKTYDEMSPEEVDAAIAKADEAFREWRETSFEHRAGVLRRVAELLRERREELATIMTLEMGKKIEDARPEIDLCATIFDYYADNGERILAPKEYDTAEGKGTLVNQPLGIVYGIQPWNFPFYQPSRVAAPQLMAGNVVLTKHASNVPQSAEAFDQLLKDAGVPEGVHTNLQLSARNAGSIIDDDRVVGVAFTGSNKGGAAVAEQAGRNVKKTVMELGGVDPFIVLDDADMDATIERFMIGKLLCAGQICIAAKRIILDESIAEEFLNRATKRFAELKPGDPLDQATGYGPVCNEKAAIQLEKQINDSVAAGAKILVGGNRDGAFIEPTIMTDIPKGSPADCEELFGPVAIIHIAKDEEDAIRIANDSDFGLGGSVHTNDLERGRRVAERIESGTCFVNQISWTYASMPMGGVKMSGYGRELADLGIMEFVNQKLISVFDKDHTSL</sequence>
<keyword evidence="6" id="KW-1185">Reference proteome</keyword>
<dbReference type="Proteomes" id="UP000316714">
    <property type="component" value="Unassembled WGS sequence"/>
</dbReference>